<dbReference type="Pfam" id="PF13560">
    <property type="entry name" value="HTH_31"/>
    <property type="match status" value="1"/>
</dbReference>
<proteinExistence type="predicted"/>
<evidence type="ECO:0000313" key="3">
    <source>
        <dbReference type="Proteomes" id="UP001144280"/>
    </source>
</evidence>
<sequence length="298" mass="33794">MPTKRKTYEQSIRARVLGERMRELRDQRGLTLKFVAAHLGVEFSTLARYERAEWPFREEYVAALLNMYGVYDEDERVELVDLARGVWRVNHWDRDFKTKESVTPFVDYTWLETRATEVNCFGTMYVPDLLQTDAYADALVASGTKPLLPQHDLGLVTHRLRDRQQAFFSNDGLRLHTIIEESVLHRPIGGVGVLGDQILYLDKLTRRSDDKITIQVLPTRAGGHPGLDGCFTLLAMADFPPVAYVSHLAGRFFIEAAHAEYYARTYEQLREAAHNVPESAALVAELAQALTGVARVSV</sequence>
<gene>
    <name evidence="2" type="ORF">Pa4123_58200</name>
</gene>
<dbReference type="InterPro" id="IPR043917">
    <property type="entry name" value="DUF5753"/>
</dbReference>
<protein>
    <submittedName>
        <fullName evidence="2">Transcriptional regulator</fullName>
    </submittedName>
</protein>
<reference evidence="2" key="1">
    <citation type="submission" date="2022-12" db="EMBL/GenBank/DDBJ databases">
        <title>New Phytohabitans aurantiacus sp. RD004123 nov., an actinomycete isolated from soil.</title>
        <authorList>
            <person name="Triningsih D.W."/>
            <person name="Harunari E."/>
            <person name="Igarashi Y."/>
        </authorList>
    </citation>
    <scope>NUCLEOTIDE SEQUENCE</scope>
    <source>
        <strain evidence="2">RD004123</strain>
    </source>
</reference>
<dbReference type="PROSITE" id="PS50943">
    <property type="entry name" value="HTH_CROC1"/>
    <property type="match status" value="1"/>
</dbReference>
<dbReference type="CDD" id="cd00093">
    <property type="entry name" value="HTH_XRE"/>
    <property type="match status" value="1"/>
</dbReference>
<keyword evidence="3" id="KW-1185">Reference proteome</keyword>
<comment type="caution">
    <text evidence="2">The sequence shown here is derived from an EMBL/GenBank/DDBJ whole genome shotgun (WGS) entry which is preliminary data.</text>
</comment>
<evidence type="ECO:0000259" key="1">
    <source>
        <dbReference type="PROSITE" id="PS50943"/>
    </source>
</evidence>
<dbReference type="InterPro" id="IPR001387">
    <property type="entry name" value="Cro/C1-type_HTH"/>
</dbReference>
<name>A0ABQ5R175_9ACTN</name>
<dbReference type="SMART" id="SM00530">
    <property type="entry name" value="HTH_XRE"/>
    <property type="match status" value="1"/>
</dbReference>
<dbReference type="EMBL" id="BSDI01000033">
    <property type="protein sequence ID" value="GLI00544.1"/>
    <property type="molecule type" value="Genomic_DNA"/>
</dbReference>
<dbReference type="Gene3D" id="1.10.260.40">
    <property type="entry name" value="lambda repressor-like DNA-binding domains"/>
    <property type="match status" value="1"/>
</dbReference>
<dbReference type="Pfam" id="PF19054">
    <property type="entry name" value="DUF5753"/>
    <property type="match status" value="1"/>
</dbReference>
<organism evidence="2 3">
    <name type="scientific">Phytohabitans aurantiacus</name>
    <dbReference type="NCBI Taxonomy" id="3016789"/>
    <lineage>
        <taxon>Bacteria</taxon>
        <taxon>Bacillati</taxon>
        <taxon>Actinomycetota</taxon>
        <taxon>Actinomycetes</taxon>
        <taxon>Micromonosporales</taxon>
        <taxon>Micromonosporaceae</taxon>
    </lineage>
</organism>
<accession>A0ABQ5R175</accession>
<dbReference type="Proteomes" id="UP001144280">
    <property type="component" value="Unassembled WGS sequence"/>
</dbReference>
<dbReference type="InterPro" id="IPR010982">
    <property type="entry name" value="Lambda_DNA-bd_dom_sf"/>
</dbReference>
<feature type="domain" description="HTH cro/C1-type" evidence="1">
    <location>
        <begin position="21"/>
        <end position="51"/>
    </location>
</feature>
<evidence type="ECO:0000313" key="2">
    <source>
        <dbReference type="EMBL" id="GLI00544.1"/>
    </source>
</evidence>
<dbReference type="SUPFAM" id="SSF47413">
    <property type="entry name" value="lambda repressor-like DNA-binding domains"/>
    <property type="match status" value="1"/>
</dbReference>